<dbReference type="InterPro" id="IPR051474">
    <property type="entry name" value="Anti-sigma-K/W_factor"/>
</dbReference>
<evidence type="ECO:0000313" key="3">
    <source>
        <dbReference type="Proteomes" id="UP000253772"/>
    </source>
</evidence>
<dbReference type="AlphaFoldDB" id="A0A132HMT9"/>
<dbReference type="EMBL" id="CP037900">
    <property type="protein sequence ID" value="QBP09639.1"/>
    <property type="molecule type" value="Genomic_DNA"/>
</dbReference>
<reference evidence="2 3" key="1">
    <citation type="submission" date="2019-03" db="EMBL/GenBank/DDBJ databases">
        <title>Comparative insights into the high quality Complete genome sequence of highly metal resistant Cupriavidus metallidurans strain BS1 isolated from a gold-copper mine.</title>
        <authorList>
            <person name="Mazhar H.S."/>
            <person name="Rensing C."/>
        </authorList>
    </citation>
    <scope>NUCLEOTIDE SEQUENCE [LARGE SCALE GENOMIC DNA]</scope>
    <source>
        <strain evidence="2 3">BS1</strain>
    </source>
</reference>
<name>A0A132HMT9_9BURK</name>
<dbReference type="GO" id="GO:0006417">
    <property type="term" value="P:regulation of translation"/>
    <property type="evidence" value="ECO:0007669"/>
    <property type="project" value="TreeGrafter"/>
</dbReference>
<feature type="domain" description="Anti-sigma K factor RskA C-terminal" evidence="1">
    <location>
        <begin position="107"/>
        <end position="231"/>
    </location>
</feature>
<evidence type="ECO:0000313" key="2">
    <source>
        <dbReference type="EMBL" id="QBP09639.1"/>
    </source>
</evidence>
<organism evidence="2 3">
    <name type="scientific">Cupriavidus metallidurans</name>
    <dbReference type="NCBI Taxonomy" id="119219"/>
    <lineage>
        <taxon>Bacteria</taxon>
        <taxon>Pseudomonadati</taxon>
        <taxon>Pseudomonadota</taxon>
        <taxon>Betaproteobacteria</taxon>
        <taxon>Burkholderiales</taxon>
        <taxon>Burkholderiaceae</taxon>
        <taxon>Cupriavidus</taxon>
    </lineage>
</organism>
<evidence type="ECO:0000259" key="1">
    <source>
        <dbReference type="Pfam" id="PF10099"/>
    </source>
</evidence>
<accession>A0A132HMT9</accession>
<dbReference type="GO" id="GO:0016989">
    <property type="term" value="F:sigma factor antagonist activity"/>
    <property type="evidence" value="ECO:0007669"/>
    <property type="project" value="TreeGrafter"/>
</dbReference>
<dbReference type="Proteomes" id="UP000253772">
    <property type="component" value="Chromosome c1"/>
</dbReference>
<dbReference type="PANTHER" id="PTHR37461:SF1">
    <property type="entry name" value="ANTI-SIGMA-K FACTOR RSKA"/>
    <property type="match status" value="1"/>
</dbReference>
<protein>
    <recommendedName>
        <fullName evidence="1">Anti-sigma K factor RskA C-terminal domain-containing protein</fullName>
    </recommendedName>
</protein>
<dbReference type="PANTHER" id="PTHR37461">
    <property type="entry name" value="ANTI-SIGMA-K FACTOR RSKA"/>
    <property type="match status" value="1"/>
</dbReference>
<sequence length="242" mass="26070">MNLARHPALLDRMAAQYALGVLRGGARRRMEQMARQEPAVRVAIAHWQARLAGVAELQARAVPVEAVWCGIERRLGWKADPAEAQPTRTTGWRHVWQAASFWRGATAAMTVIALIAVIATIGLGPERRPSPSTVVALLQSQQSRAAMLVSWDPTGPALVVRRLDDLTLTNQQVFQLWALPVDGKPQSLGVIGRARQVRLPLATLPANVPTLAVSIEPLGGSTNPDGPSGPVVFHGALLKSPR</sequence>
<dbReference type="OrthoDB" id="8617430at2"/>
<proteinExistence type="predicted"/>
<dbReference type="GO" id="GO:0005886">
    <property type="term" value="C:plasma membrane"/>
    <property type="evidence" value="ECO:0007669"/>
    <property type="project" value="InterPro"/>
</dbReference>
<gene>
    <name evidence="2" type="ORF">DDF84_007625</name>
</gene>
<dbReference type="InterPro" id="IPR018764">
    <property type="entry name" value="RskA_C"/>
</dbReference>
<dbReference type="RefSeq" id="WP_024569743.1">
    <property type="nucleotide sequence ID" value="NZ_CP037900.1"/>
</dbReference>
<dbReference type="Pfam" id="PF10099">
    <property type="entry name" value="RskA_C"/>
    <property type="match status" value="1"/>
</dbReference>